<reference evidence="3" key="1">
    <citation type="submission" date="2020-05" db="EMBL/GenBank/DDBJ databases">
        <title>WGS assembly of Corymbia citriodora subspecies variegata.</title>
        <authorList>
            <person name="Barry K."/>
            <person name="Hundley H."/>
            <person name="Shu S."/>
            <person name="Jenkins J."/>
            <person name="Grimwood J."/>
            <person name="Baten A."/>
        </authorList>
    </citation>
    <scope>NUCLEOTIDE SEQUENCE</scope>
    <source>
        <strain evidence="3">CV2-018</strain>
    </source>
</reference>
<sequence>MFVQSRRELQGQVLCDSCGTSCSDSLNRCVSCNFNVQSTRLLPSTVKHKHHPHSLTLKEPPDNDASSGVCCPACEKKISPKAQAYYCAECCYGVHLECVVPEDQPYLGNFLKDVARVRNKIDAIATQLKPCPRQARCTCHSMETGRIICID</sequence>
<proteinExistence type="predicted"/>
<feature type="domain" description="DC1" evidence="2">
    <location>
        <begin position="50"/>
        <end position="99"/>
    </location>
</feature>
<accession>A0A8T0CP06</accession>
<evidence type="ECO:0000256" key="1">
    <source>
        <dbReference type="ARBA" id="ARBA00022737"/>
    </source>
</evidence>
<dbReference type="Pfam" id="PF03107">
    <property type="entry name" value="C1_2"/>
    <property type="match status" value="1"/>
</dbReference>
<protein>
    <recommendedName>
        <fullName evidence="2">DC1 domain-containing protein</fullName>
    </recommendedName>
</protein>
<dbReference type="EMBL" id="MU090682">
    <property type="protein sequence ID" value="KAF7847575.1"/>
    <property type="molecule type" value="Genomic_DNA"/>
</dbReference>
<comment type="caution">
    <text evidence="3">The sequence shown here is derived from an EMBL/GenBank/DDBJ whole genome shotgun (WGS) entry which is preliminary data.</text>
</comment>
<dbReference type="PANTHER" id="PTHR32410">
    <property type="entry name" value="CYSTEINE/HISTIDINE-RICH C1 DOMAIN FAMILY PROTEIN"/>
    <property type="match status" value="1"/>
</dbReference>
<keyword evidence="1" id="KW-0677">Repeat</keyword>
<dbReference type="Gramene" id="rna-gnl|WGS:JABURB|Cocit.L2827.1">
    <property type="protein sequence ID" value="cds-KAF7847575.1"/>
    <property type="gene ID" value="gene-BT93_L2827"/>
</dbReference>
<evidence type="ECO:0000313" key="3">
    <source>
        <dbReference type="EMBL" id="KAF7847575.1"/>
    </source>
</evidence>
<dbReference type="OrthoDB" id="1744448at2759"/>
<dbReference type="AlphaFoldDB" id="A0A8T0CP06"/>
<dbReference type="PANTHER" id="PTHR32410:SF215">
    <property type="entry name" value="DC1 DOMAIN-CONTAINING PROTEIN"/>
    <property type="match status" value="1"/>
</dbReference>
<organism evidence="3 4">
    <name type="scientific">Corymbia citriodora subsp. variegata</name>
    <dbReference type="NCBI Taxonomy" id="360336"/>
    <lineage>
        <taxon>Eukaryota</taxon>
        <taxon>Viridiplantae</taxon>
        <taxon>Streptophyta</taxon>
        <taxon>Embryophyta</taxon>
        <taxon>Tracheophyta</taxon>
        <taxon>Spermatophyta</taxon>
        <taxon>Magnoliopsida</taxon>
        <taxon>eudicotyledons</taxon>
        <taxon>Gunneridae</taxon>
        <taxon>Pentapetalae</taxon>
        <taxon>rosids</taxon>
        <taxon>malvids</taxon>
        <taxon>Myrtales</taxon>
        <taxon>Myrtaceae</taxon>
        <taxon>Myrtoideae</taxon>
        <taxon>Eucalypteae</taxon>
        <taxon>Corymbia</taxon>
    </lineage>
</organism>
<dbReference type="InterPro" id="IPR046349">
    <property type="entry name" value="C1-like_sf"/>
</dbReference>
<keyword evidence="4" id="KW-1185">Reference proteome</keyword>
<gene>
    <name evidence="3" type="ORF">BT93_L2827</name>
</gene>
<name>A0A8T0CP06_CORYI</name>
<evidence type="ECO:0000313" key="4">
    <source>
        <dbReference type="Proteomes" id="UP000806378"/>
    </source>
</evidence>
<dbReference type="InterPro" id="IPR004146">
    <property type="entry name" value="DC1"/>
</dbReference>
<dbReference type="Proteomes" id="UP000806378">
    <property type="component" value="Unassembled WGS sequence"/>
</dbReference>
<evidence type="ECO:0000259" key="2">
    <source>
        <dbReference type="Pfam" id="PF03107"/>
    </source>
</evidence>
<dbReference type="InterPro" id="IPR053192">
    <property type="entry name" value="Vacuole_Formation_Reg"/>
</dbReference>
<dbReference type="SUPFAM" id="SSF57889">
    <property type="entry name" value="Cysteine-rich domain"/>
    <property type="match status" value="1"/>
</dbReference>